<dbReference type="EMBL" id="LUCM01004729">
    <property type="protein sequence ID" value="KAA0193899.1"/>
    <property type="molecule type" value="Genomic_DNA"/>
</dbReference>
<protein>
    <submittedName>
        <fullName evidence="1">Uncharacterized protein</fullName>
    </submittedName>
</protein>
<accession>A0A8E0VMC5</accession>
<dbReference type="AlphaFoldDB" id="A0A8E0VMC5"/>
<reference evidence="1" key="1">
    <citation type="submission" date="2019-05" db="EMBL/GenBank/DDBJ databases">
        <title>Annotation for the trematode Fasciolopsis buski.</title>
        <authorList>
            <person name="Choi Y.-J."/>
        </authorList>
    </citation>
    <scope>NUCLEOTIDE SEQUENCE</scope>
    <source>
        <strain evidence="1">HT</strain>
        <tissue evidence="1">Whole worm</tissue>
    </source>
</reference>
<dbReference type="Proteomes" id="UP000728185">
    <property type="component" value="Unassembled WGS sequence"/>
</dbReference>
<organism evidence="1 2">
    <name type="scientific">Fasciolopsis buskii</name>
    <dbReference type="NCBI Taxonomy" id="27845"/>
    <lineage>
        <taxon>Eukaryota</taxon>
        <taxon>Metazoa</taxon>
        <taxon>Spiralia</taxon>
        <taxon>Lophotrochozoa</taxon>
        <taxon>Platyhelminthes</taxon>
        <taxon>Trematoda</taxon>
        <taxon>Digenea</taxon>
        <taxon>Plagiorchiida</taxon>
        <taxon>Echinostomata</taxon>
        <taxon>Echinostomatoidea</taxon>
        <taxon>Fasciolidae</taxon>
        <taxon>Fasciolopsis</taxon>
    </lineage>
</organism>
<proteinExistence type="predicted"/>
<comment type="caution">
    <text evidence="1">The sequence shown here is derived from an EMBL/GenBank/DDBJ whole genome shotgun (WGS) entry which is preliminary data.</text>
</comment>
<name>A0A8E0VMC5_9TREM</name>
<evidence type="ECO:0000313" key="1">
    <source>
        <dbReference type="EMBL" id="KAA0193899.1"/>
    </source>
</evidence>
<keyword evidence="2" id="KW-1185">Reference proteome</keyword>
<evidence type="ECO:0000313" key="2">
    <source>
        <dbReference type="Proteomes" id="UP000728185"/>
    </source>
</evidence>
<gene>
    <name evidence="1" type="ORF">FBUS_11446</name>
</gene>
<sequence>MSGPDEEDALPCVTQQSADKLKFTISFAGSKGHSSEGRSVRGRFSVQCYLWYLIINSDVAPEVTSRNLFLVLSDVHSQLVRRDPKGIFAHPVTDDIAAGYSQVSFEHPLSLGMGFFFS</sequence>
<dbReference type="OrthoDB" id="21648at2759"/>